<dbReference type="PANTHER" id="PTHR30290">
    <property type="entry name" value="PERIPLASMIC BINDING COMPONENT OF ABC TRANSPORTER"/>
    <property type="match status" value="1"/>
</dbReference>
<comment type="caution">
    <text evidence="7">The sequence shown here is derived from an EMBL/GenBank/DDBJ whole genome shotgun (WGS) entry which is preliminary data.</text>
</comment>
<dbReference type="Gene3D" id="3.90.76.10">
    <property type="entry name" value="Dipeptide-binding Protein, Domain 1"/>
    <property type="match status" value="1"/>
</dbReference>
<evidence type="ECO:0000256" key="1">
    <source>
        <dbReference type="ARBA" id="ARBA00005695"/>
    </source>
</evidence>
<evidence type="ECO:0000313" key="6">
    <source>
        <dbReference type="EMBL" id="NMK55471.1"/>
    </source>
</evidence>
<feature type="signal peptide" evidence="4">
    <location>
        <begin position="1"/>
        <end position="22"/>
    </location>
</feature>
<dbReference type="PROSITE" id="PS51257">
    <property type="entry name" value="PROKAR_LIPOPROTEIN"/>
    <property type="match status" value="1"/>
</dbReference>
<dbReference type="RefSeq" id="WP_030065068.1">
    <property type="nucleotide sequence ID" value="NZ_CP086659.1"/>
</dbReference>
<dbReference type="GO" id="GO:0042597">
    <property type="term" value="C:periplasmic space"/>
    <property type="evidence" value="ECO:0007669"/>
    <property type="project" value="UniProtKB-ARBA"/>
</dbReference>
<keyword evidence="2" id="KW-0813">Transport</keyword>
<dbReference type="SUPFAM" id="SSF53850">
    <property type="entry name" value="Periplasmic binding protein-like II"/>
    <property type="match status" value="1"/>
</dbReference>
<dbReference type="GO" id="GO:0015833">
    <property type="term" value="P:peptide transport"/>
    <property type="evidence" value="ECO:0007669"/>
    <property type="project" value="TreeGrafter"/>
</dbReference>
<dbReference type="InterPro" id="IPR039424">
    <property type="entry name" value="SBP_5"/>
</dbReference>
<keyword evidence="8" id="KW-1185">Reference proteome</keyword>
<dbReference type="Pfam" id="PF00496">
    <property type="entry name" value="SBP_bac_5"/>
    <property type="match status" value="1"/>
</dbReference>
<dbReference type="NCBIfam" id="NF045467">
    <property type="entry name" value="Opp4A"/>
    <property type="match status" value="1"/>
</dbReference>
<keyword evidence="3 4" id="KW-0732">Signal</keyword>
<proteinExistence type="inferred from homology"/>
<sequence>MKKCFKYLSLFLVIILVLSGCGKGKQEDASSDESKTASSEHKGGVLKVGMPAAPTGVYSSVLSSDHTDFTVESYFNEALMKIDKKIKPKPYIASWKDIDPGKKIEFKIKKGIKWHDGNEFTIDDWIYTLDVLANKDYDGQYYPSVENIKGAKEVHEGKADHISGLKKLDNYTMEVTFDKKKLNYLTGFVGGPLLSKKYLSDIPVKDLSKSDKIRKHPIGIGPYKVKKIVAGEAIQLERFDDYWQGKPALDKIELKVVDQPQMIKALEKGDIDLVDDATGPMAKEAKKSKNNLKVLSTPSLDYAIIGFVSHDYDKAKNKTGKIRPKYENKELRQALLYAIDREKWVKAFFNGYGSVINSFVPSTEWIAADPKDLKDYKYDPEKSKKILDKLGYKDRDGDGFREDPNGKPFVINLKHYAGTNPTFEPRTAAIKDFWEKVGLKTKVKLVEFGKYNDDLADASKNMEVYFRSWAGGTDPDPSDLYHTDRPQNEMRTVLPKSDKLLDDALDFDKVGTDEKKRKELYVKWQQYMNEELPALPMLQMKSIAITNNKVRNYDIQLGTEAQFYKVTKDN</sequence>
<comment type="similarity">
    <text evidence="1">Belongs to the bacterial solute-binding protein 5 family.</text>
</comment>
<dbReference type="InterPro" id="IPR000914">
    <property type="entry name" value="SBP_5_dom"/>
</dbReference>
<evidence type="ECO:0000256" key="2">
    <source>
        <dbReference type="ARBA" id="ARBA00022448"/>
    </source>
</evidence>
<evidence type="ECO:0000256" key="4">
    <source>
        <dbReference type="SAM" id="SignalP"/>
    </source>
</evidence>
<accession>A0A7X9ZI00</accession>
<evidence type="ECO:0000313" key="8">
    <source>
        <dbReference type="Proteomes" id="UP000538955"/>
    </source>
</evidence>
<gene>
    <name evidence="7" type="ORF">HHM13_00465</name>
    <name evidence="6" type="ORF">HHM24_12190</name>
</gene>
<evidence type="ECO:0000313" key="9">
    <source>
        <dbReference type="Proteomes" id="UP000550736"/>
    </source>
</evidence>
<dbReference type="EMBL" id="JABBMI010000101">
    <property type="protein sequence ID" value="NMK55471.1"/>
    <property type="molecule type" value="Genomic_DNA"/>
</dbReference>
<dbReference type="Gene3D" id="3.40.190.10">
    <property type="entry name" value="Periplasmic binding protein-like II"/>
    <property type="match status" value="1"/>
</dbReference>
<feature type="chain" id="PRO_5039060744" evidence="4">
    <location>
        <begin position="23"/>
        <end position="570"/>
    </location>
</feature>
<dbReference type="Proteomes" id="UP000550736">
    <property type="component" value="Unassembled WGS sequence"/>
</dbReference>
<name>A0A7X9ZI00_STACP</name>
<dbReference type="PANTHER" id="PTHR30290:SF9">
    <property type="entry name" value="OLIGOPEPTIDE-BINDING PROTEIN APPA"/>
    <property type="match status" value="1"/>
</dbReference>
<evidence type="ECO:0000259" key="5">
    <source>
        <dbReference type="Pfam" id="PF00496"/>
    </source>
</evidence>
<reference evidence="8 9" key="1">
    <citation type="submission" date="2020-04" db="EMBL/GenBank/DDBJ databases">
        <title>The Epidemiology and Molecular Characteristics of Linezolid-Resistant Staphylococcus capitis in Huashan Hospital, Shanghai.</title>
        <authorList>
            <person name="Ding L."/>
            <person name="Li P."/>
            <person name="Yang Y."/>
            <person name="Lin D."/>
            <person name="Xu X."/>
        </authorList>
    </citation>
    <scope>NUCLEOTIDE SEQUENCE [LARGE SCALE GENOMIC DNA]</scope>
    <source>
        <strain evidence="7 9">12-86</strain>
        <strain evidence="6 8">17-84</strain>
    </source>
</reference>
<dbReference type="GO" id="GO:1904680">
    <property type="term" value="F:peptide transmembrane transporter activity"/>
    <property type="evidence" value="ECO:0007669"/>
    <property type="project" value="TreeGrafter"/>
</dbReference>
<feature type="domain" description="Solute-binding protein family 5" evidence="5">
    <location>
        <begin position="93"/>
        <end position="487"/>
    </location>
</feature>
<dbReference type="InterPro" id="IPR030678">
    <property type="entry name" value="Peptide/Ni-bd"/>
</dbReference>
<evidence type="ECO:0000313" key="7">
    <source>
        <dbReference type="EMBL" id="NMK96573.1"/>
    </source>
</evidence>
<evidence type="ECO:0000256" key="3">
    <source>
        <dbReference type="ARBA" id="ARBA00022729"/>
    </source>
</evidence>
<dbReference type="EMBL" id="JABBLX010000001">
    <property type="protein sequence ID" value="NMK96573.1"/>
    <property type="molecule type" value="Genomic_DNA"/>
</dbReference>
<dbReference type="PIRSF" id="PIRSF002741">
    <property type="entry name" value="MppA"/>
    <property type="match status" value="1"/>
</dbReference>
<dbReference type="InterPro" id="IPR050034">
    <property type="entry name" value="Opp4A"/>
</dbReference>
<dbReference type="Gene3D" id="3.10.105.10">
    <property type="entry name" value="Dipeptide-binding Protein, Domain 3"/>
    <property type="match status" value="1"/>
</dbReference>
<organism evidence="7 9">
    <name type="scientific">Staphylococcus capitis</name>
    <dbReference type="NCBI Taxonomy" id="29388"/>
    <lineage>
        <taxon>Bacteria</taxon>
        <taxon>Bacillati</taxon>
        <taxon>Bacillota</taxon>
        <taxon>Bacilli</taxon>
        <taxon>Bacillales</taxon>
        <taxon>Staphylococcaceae</taxon>
        <taxon>Staphylococcus</taxon>
    </lineage>
</organism>
<dbReference type="Proteomes" id="UP000538955">
    <property type="component" value="Unassembled WGS sequence"/>
</dbReference>
<protein>
    <submittedName>
        <fullName evidence="7">ABC transporter substrate-binding protein</fullName>
    </submittedName>
</protein>
<dbReference type="GO" id="GO:0043190">
    <property type="term" value="C:ATP-binding cassette (ABC) transporter complex"/>
    <property type="evidence" value="ECO:0007669"/>
    <property type="project" value="InterPro"/>
</dbReference>
<dbReference type="AlphaFoldDB" id="A0A7X9ZI00"/>